<dbReference type="InterPro" id="IPR011256">
    <property type="entry name" value="Reg_factor_effector_dom_sf"/>
</dbReference>
<keyword evidence="2" id="KW-0812">Transmembrane</keyword>
<feature type="region of interest" description="Disordered" evidence="1">
    <location>
        <begin position="266"/>
        <end position="287"/>
    </location>
</feature>
<evidence type="ECO:0000256" key="1">
    <source>
        <dbReference type="SAM" id="MobiDB-lite"/>
    </source>
</evidence>
<keyword evidence="4" id="KW-1185">Reference proteome</keyword>
<comment type="caution">
    <text evidence="3">The sequence shown here is derived from an EMBL/GenBank/DDBJ whole genome shotgun (WGS) entry which is preliminary data.</text>
</comment>
<dbReference type="Pfam" id="PF10604">
    <property type="entry name" value="Polyketide_cyc2"/>
    <property type="match status" value="1"/>
</dbReference>
<dbReference type="EMBL" id="SMDR01000001">
    <property type="protein sequence ID" value="TNJ34348.1"/>
    <property type="molecule type" value="Genomic_DNA"/>
</dbReference>
<dbReference type="Gene3D" id="3.20.80.10">
    <property type="entry name" value="Regulatory factor, effector binding domain"/>
    <property type="match status" value="1"/>
</dbReference>
<gene>
    <name evidence="3" type="ORF">E1B00_00715</name>
</gene>
<dbReference type="RefSeq" id="WP_139444757.1">
    <property type="nucleotide sequence ID" value="NZ_SMDR01000001.1"/>
</dbReference>
<organism evidence="3 4">
    <name type="scientific">Arenimonas terrae</name>
    <dbReference type="NCBI Taxonomy" id="2546226"/>
    <lineage>
        <taxon>Bacteria</taxon>
        <taxon>Pseudomonadati</taxon>
        <taxon>Pseudomonadota</taxon>
        <taxon>Gammaproteobacteria</taxon>
        <taxon>Lysobacterales</taxon>
        <taxon>Lysobacteraceae</taxon>
        <taxon>Arenimonas</taxon>
    </lineage>
</organism>
<name>A0A5C4RTJ2_9GAMM</name>
<accession>A0A5C4RTJ2</accession>
<evidence type="ECO:0000256" key="2">
    <source>
        <dbReference type="SAM" id="Phobius"/>
    </source>
</evidence>
<proteinExistence type="predicted"/>
<feature type="transmembrane region" description="Helical" evidence="2">
    <location>
        <begin position="7"/>
        <end position="27"/>
    </location>
</feature>
<dbReference type="SUPFAM" id="SSF55961">
    <property type="entry name" value="Bet v1-like"/>
    <property type="match status" value="1"/>
</dbReference>
<sequence>MTRVIEWIVSLLIVIVLFVMIGVFLPAKRSVSHSVETNRPMSTVTDLVGSFTRFRDWNALINHDPRMQLTTSGPEQGVGAKLDFSSNDPVVGSGSWELVENEPGEKIVYALNTPGRGTNKRMTFTFERTGQRNQNIEITQRYTVDYGWDLIGRYAGLYVTDDVGDDMKRGLNKLSNLLATIPRFDYSSHEPGFQFVDLPATNALVVTTAAKRANDDIALAMTNQLKWIEQVMEKNNLEPSGPMRIVTNEFSTDTYGFDVVMPIRRKGTGPAPAEGEADEAAEGDAGETAAEVAPVAAPVDPNAPLETFDVKLEGAGNPVLYVQLPAIRAAKTSYVGPSPGLPRIRDLTRAWAMVRGSETTDRPYEDYLDPIKDMLSEEAEFNVYWPVKVPGVETVAPVQIAPPPAPEGTAPATEPAAEGEPAAEAPAA</sequence>
<keyword evidence="2" id="KW-1133">Transmembrane helix</keyword>
<feature type="compositionally biased region" description="Low complexity" evidence="1">
    <location>
        <begin position="407"/>
        <end position="428"/>
    </location>
</feature>
<evidence type="ECO:0000313" key="4">
    <source>
        <dbReference type="Proteomes" id="UP000305760"/>
    </source>
</evidence>
<dbReference type="Gene3D" id="3.30.530.20">
    <property type="match status" value="1"/>
</dbReference>
<reference evidence="3 4" key="1">
    <citation type="submission" date="2019-03" db="EMBL/GenBank/DDBJ databases">
        <title>Arenimonas daejeonensis sp. nov., isolated from compost.</title>
        <authorList>
            <person name="Jeon C.O."/>
        </authorList>
    </citation>
    <scope>NUCLEOTIDE SEQUENCE [LARGE SCALE GENOMIC DNA]</scope>
    <source>
        <strain evidence="3 4">R29</strain>
    </source>
</reference>
<dbReference type="InterPro" id="IPR023393">
    <property type="entry name" value="START-like_dom_sf"/>
</dbReference>
<feature type="region of interest" description="Disordered" evidence="1">
    <location>
        <begin position="398"/>
        <end position="428"/>
    </location>
</feature>
<evidence type="ECO:0000313" key="3">
    <source>
        <dbReference type="EMBL" id="TNJ34348.1"/>
    </source>
</evidence>
<dbReference type="InterPro" id="IPR019587">
    <property type="entry name" value="Polyketide_cyclase/dehydratase"/>
</dbReference>
<keyword evidence="2" id="KW-0472">Membrane</keyword>
<dbReference type="OrthoDB" id="5293446at2"/>
<dbReference type="AlphaFoldDB" id="A0A5C4RTJ2"/>
<dbReference type="Proteomes" id="UP000305760">
    <property type="component" value="Unassembled WGS sequence"/>
</dbReference>
<protein>
    <submittedName>
        <fullName evidence="3">Polyketide cyclase</fullName>
    </submittedName>
</protein>
<feature type="compositionally biased region" description="Acidic residues" evidence="1">
    <location>
        <begin position="275"/>
        <end position="285"/>
    </location>
</feature>